<keyword evidence="4" id="KW-1185">Reference proteome</keyword>
<dbReference type="Gene3D" id="3.90.75.20">
    <property type="match status" value="1"/>
</dbReference>
<dbReference type="Pfam" id="PF13392">
    <property type="entry name" value="HNH_3"/>
    <property type="match status" value="1"/>
</dbReference>
<dbReference type="RefSeq" id="WP_114369873.1">
    <property type="nucleotide sequence ID" value="NZ_CP031092.1"/>
</dbReference>
<evidence type="ECO:0000313" key="4">
    <source>
        <dbReference type="Proteomes" id="UP000252100"/>
    </source>
</evidence>
<dbReference type="AlphaFoldDB" id="A0A345BUJ0"/>
<name>A0A345BUJ0_9BACI</name>
<dbReference type="EMBL" id="CP031092">
    <property type="protein sequence ID" value="AXF54621.1"/>
    <property type="molecule type" value="Genomic_DNA"/>
</dbReference>
<dbReference type="Proteomes" id="UP000252100">
    <property type="component" value="Chromosome"/>
</dbReference>
<protein>
    <submittedName>
        <fullName evidence="3">Endodeoxyribonuclease</fullName>
    </submittedName>
</protein>
<gene>
    <name evidence="3" type="ORF">DT065_00390</name>
</gene>
<dbReference type="SUPFAM" id="SSF54060">
    <property type="entry name" value="His-Me finger endonucleases"/>
    <property type="match status" value="1"/>
</dbReference>
<dbReference type="KEGG" id="rue:DT065_00390"/>
<evidence type="ECO:0000259" key="1">
    <source>
        <dbReference type="Pfam" id="PF07463"/>
    </source>
</evidence>
<sequence length="179" mass="21239">MENWKDVSGYEGYYQVSDKGRVKSLDRYVNKINGQRQFWKGKVKPFSVDKNGYLFTRLHKNHVAKNRRVSRLVAETFIRKPMTDEEVNHINGIKDDNRVENLEWCSSSENQQHAYRTGLNKNVRGHEHHMSKLTEQDVFDIKELYFNKTLNQNELSRLYGVGQVSISRIVNNKRWKHLI</sequence>
<feature type="domain" description="HNH nuclease" evidence="2">
    <location>
        <begin position="85"/>
        <end position="112"/>
    </location>
</feature>
<proteinExistence type="predicted"/>
<dbReference type="InterPro" id="IPR010902">
    <property type="entry name" value="NUMOD4"/>
</dbReference>
<dbReference type="InterPro" id="IPR044925">
    <property type="entry name" value="His-Me_finger_sf"/>
</dbReference>
<dbReference type="InterPro" id="IPR003615">
    <property type="entry name" value="HNH_nuc"/>
</dbReference>
<evidence type="ECO:0000259" key="2">
    <source>
        <dbReference type="Pfam" id="PF13392"/>
    </source>
</evidence>
<evidence type="ECO:0000313" key="3">
    <source>
        <dbReference type="EMBL" id="AXF54621.1"/>
    </source>
</evidence>
<organism evidence="3 4">
    <name type="scientific">Salicibibacter kimchii</name>
    <dbReference type="NCBI Taxonomy" id="2099786"/>
    <lineage>
        <taxon>Bacteria</taxon>
        <taxon>Bacillati</taxon>
        <taxon>Bacillota</taxon>
        <taxon>Bacilli</taxon>
        <taxon>Bacillales</taxon>
        <taxon>Bacillaceae</taxon>
        <taxon>Salicibibacter</taxon>
    </lineage>
</organism>
<dbReference type="Pfam" id="PF07463">
    <property type="entry name" value="NUMOD4"/>
    <property type="match status" value="1"/>
</dbReference>
<reference evidence="3 4" key="1">
    <citation type="journal article" date="2018" name="J. Microbiol.">
        <title>Salicibibacter kimchii gen. nov., sp. nov., a moderately halophilic and alkalitolerant bacterium in the family Bacillaceae, isolated from kimchi.</title>
        <authorList>
            <person name="Jang J.Y."/>
            <person name="Oh Y.J."/>
            <person name="Lim S.K."/>
            <person name="Park H.K."/>
            <person name="Lee C."/>
            <person name="Kim J.Y."/>
            <person name="Lee M.A."/>
            <person name="Choi H.J."/>
        </authorList>
    </citation>
    <scope>NUCLEOTIDE SEQUENCE [LARGE SCALE GENOMIC DNA]</scope>
    <source>
        <strain evidence="3 4">NKC1-1</strain>
    </source>
</reference>
<accession>A0A345BUJ0</accession>
<dbReference type="OrthoDB" id="6631788at2"/>
<feature type="domain" description="NUMOD4" evidence="1">
    <location>
        <begin position="2"/>
        <end position="59"/>
    </location>
</feature>
<dbReference type="GO" id="GO:0016788">
    <property type="term" value="F:hydrolase activity, acting on ester bonds"/>
    <property type="evidence" value="ECO:0007669"/>
    <property type="project" value="InterPro"/>
</dbReference>